<proteinExistence type="predicted"/>
<name>A0A9N9FWV5_9GLOM</name>
<evidence type="ECO:0000313" key="2">
    <source>
        <dbReference type="Proteomes" id="UP000789706"/>
    </source>
</evidence>
<dbReference type="AlphaFoldDB" id="A0A9N9FWV5"/>
<gene>
    <name evidence="1" type="ORF">DEBURN_LOCUS7816</name>
</gene>
<comment type="caution">
    <text evidence="1">The sequence shown here is derived from an EMBL/GenBank/DDBJ whole genome shotgun (WGS) entry which is preliminary data.</text>
</comment>
<accession>A0A9N9FWV5</accession>
<keyword evidence="2" id="KW-1185">Reference proteome</keyword>
<organism evidence="1 2">
    <name type="scientific">Diversispora eburnea</name>
    <dbReference type="NCBI Taxonomy" id="1213867"/>
    <lineage>
        <taxon>Eukaryota</taxon>
        <taxon>Fungi</taxon>
        <taxon>Fungi incertae sedis</taxon>
        <taxon>Mucoromycota</taxon>
        <taxon>Glomeromycotina</taxon>
        <taxon>Glomeromycetes</taxon>
        <taxon>Diversisporales</taxon>
        <taxon>Diversisporaceae</taxon>
        <taxon>Diversispora</taxon>
    </lineage>
</organism>
<protein>
    <submittedName>
        <fullName evidence="1">2302_t:CDS:1</fullName>
    </submittedName>
</protein>
<sequence>MPYNRHFTCSVSPLITAIFHPITVATLLFSSGAASPAYALSSFTHGRLPSLTMTLRTTAHPLYLPN</sequence>
<evidence type="ECO:0000313" key="1">
    <source>
        <dbReference type="EMBL" id="CAG8565731.1"/>
    </source>
</evidence>
<dbReference type="Proteomes" id="UP000789706">
    <property type="component" value="Unassembled WGS sequence"/>
</dbReference>
<dbReference type="EMBL" id="CAJVPK010001018">
    <property type="protein sequence ID" value="CAG8565731.1"/>
    <property type="molecule type" value="Genomic_DNA"/>
</dbReference>
<reference evidence="1" key="1">
    <citation type="submission" date="2021-06" db="EMBL/GenBank/DDBJ databases">
        <authorList>
            <person name="Kallberg Y."/>
            <person name="Tangrot J."/>
            <person name="Rosling A."/>
        </authorList>
    </citation>
    <scope>NUCLEOTIDE SEQUENCE</scope>
    <source>
        <strain evidence="1">AZ414A</strain>
    </source>
</reference>